<protein>
    <submittedName>
        <fullName evidence="1">Uncharacterized protein</fullName>
    </submittedName>
</protein>
<organism evidence="1">
    <name type="scientific">Photinus pyralis</name>
    <name type="common">Common eastern firefly</name>
    <name type="synonym">Lampyris pyralis</name>
    <dbReference type="NCBI Taxonomy" id="7054"/>
    <lineage>
        <taxon>Eukaryota</taxon>
        <taxon>Metazoa</taxon>
        <taxon>Ecdysozoa</taxon>
        <taxon>Arthropoda</taxon>
        <taxon>Hexapoda</taxon>
        <taxon>Insecta</taxon>
        <taxon>Pterygota</taxon>
        <taxon>Neoptera</taxon>
        <taxon>Endopterygota</taxon>
        <taxon>Coleoptera</taxon>
        <taxon>Polyphaga</taxon>
        <taxon>Elateriformia</taxon>
        <taxon>Elateroidea</taxon>
        <taxon>Lampyridae</taxon>
        <taxon>Lampyrinae</taxon>
        <taxon>Photinus</taxon>
    </lineage>
</organism>
<sequence>MRSVIDRVTDSVMWVTAKLTVCVKCGDDDSISTHSARVAIGLMSSLKVDDSKRSSSLLISQCSFPQMIVTTFSRRTASVTSRAVTCGSNAEESTSISQLLFQIEQNGGFCFKIGGIREAKIYHRLKWHIQGERPVLKALQM</sequence>
<accession>A0A1Y1N841</accession>
<dbReference type="EMBL" id="GEZM01010487">
    <property type="protein sequence ID" value="JAV94028.1"/>
    <property type="molecule type" value="Transcribed_RNA"/>
</dbReference>
<proteinExistence type="predicted"/>
<dbReference type="EMBL" id="GEZM01010489">
    <property type="protein sequence ID" value="JAV94023.1"/>
    <property type="molecule type" value="Transcribed_RNA"/>
</dbReference>
<reference evidence="1" key="1">
    <citation type="journal article" date="2016" name="Sci. Rep.">
        <title>Molecular characterization of firefly nuptial gifts: a multi-omics approach sheds light on postcopulatory sexual selection.</title>
        <authorList>
            <person name="Al-Wathiqui N."/>
            <person name="Fallon T.R."/>
            <person name="South A."/>
            <person name="Weng J.K."/>
            <person name="Lewis S.M."/>
        </authorList>
    </citation>
    <scope>NUCLEOTIDE SEQUENCE</scope>
</reference>
<dbReference type="EMBL" id="GEZM01010488">
    <property type="protein sequence ID" value="JAV94025.1"/>
    <property type="molecule type" value="Transcribed_RNA"/>
</dbReference>
<evidence type="ECO:0000313" key="1">
    <source>
        <dbReference type="EMBL" id="JAV94023.1"/>
    </source>
</evidence>
<dbReference type="AlphaFoldDB" id="A0A1Y1N841"/>
<name>A0A1Y1N841_PHOPY</name>